<feature type="compositionally biased region" description="Basic and acidic residues" evidence="1">
    <location>
        <begin position="136"/>
        <end position="149"/>
    </location>
</feature>
<dbReference type="Proteomes" id="UP000320888">
    <property type="component" value="Unassembled WGS sequence"/>
</dbReference>
<dbReference type="RefSeq" id="WP_143940883.1">
    <property type="nucleotide sequence ID" value="NZ_VKLS01000047.1"/>
</dbReference>
<keyword evidence="2" id="KW-0732">Signal</keyword>
<dbReference type="OrthoDB" id="3483234at2"/>
<evidence type="ECO:0000313" key="3">
    <source>
        <dbReference type="EMBL" id="TSB42978.1"/>
    </source>
</evidence>
<reference evidence="3 4" key="1">
    <citation type="submission" date="2019-07" db="EMBL/GenBank/DDBJ databases">
        <title>Draft genome for Streptomyces benahoarensis MZ03-48.</title>
        <authorList>
            <person name="Gonzalez-Pimentel J.L."/>
        </authorList>
    </citation>
    <scope>NUCLEOTIDE SEQUENCE [LARGE SCALE GENOMIC DNA]</scope>
    <source>
        <strain evidence="3 4">MZ03-48</strain>
    </source>
</reference>
<dbReference type="PROSITE" id="PS51257">
    <property type="entry name" value="PROKAR_LIPOPROTEIN"/>
    <property type="match status" value="1"/>
</dbReference>
<evidence type="ECO:0000313" key="4">
    <source>
        <dbReference type="Proteomes" id="UP000320888"/>
    </source>
</evidence>
<feature type="region of interest" description="Disordered" evidence="1">
    <location>
        <begin position="113"/>
        <end position="161"/>
    </location>
</feature>
<keyword evidence="4" id="KW-1185">Reference proteome</keyword>
<feature type="compositionally biased region" description="Polar residues" evidence="1">
    <location>
        <begin position="27"/>
        <end position="40"/>
    </location>
</feature>
<accession>A0A553ZND2</accession>
<evidence type="ECO:0000256" key="2">
    <source>
        <dbReference type="SAM" id="SignalP"/>
    </source>
</evidence>
<dbReference type="EMBL" id="VKLS01000047">
    <property type="protein sequence ID" value="TSB42978.1"/>
    <property type="molecule type" value="Genomic_DNA"/>
</dbReference>
<protein>
    <recommendedName>
        <fullName evidence="5">Lipoprotein</fullName>
    </recommendedName>
</protein>
<proteinExistence type="predicted"/>
<evidence type="ECO:0008006" key="5">
    <source>
        <dbReference type="Google" id="ProtNLM"/>
    </source>
</evidence>
<sequence length="161" mass="16024">MRKAAQIAGAAALAAMLLSGCGSSGGNSEDTPGKQETTAPSAPDAGGKPAEGAALEGAWETKEGGDPLILVFKNGTAALSRGHKAGCLGKIQSMAGMSMVALKCTDGDTGRTMGRLKPGADGKSLTVSWEGGPTEKFQRSEDGKVKVPDLPELPSGAPNGG</sequence>
<name>A0A553ZND2_9ACTN</name>
<gene>
    <name evidence="3" type="ORF">FNZ23_06930</name>
</gene>
<feature type="region of interest" description="Disordered" evidence="1">
    <location>
        <begin position="22"/>
        <end position="60"/>
    </location>
</feature>
<feature type="chain" id="PRO_5038362193" description="Lipoprotein" evidence="2">
    <location>
        <begin position="25"/>
        <end position="161"/>
    </location>
</feature>
<comment type="caution">
    <text evidence="3">The sequence shown here is derived from an EMBL/GenBank/DDBJ whole genome shotgun (WGS) entry which is preliminary data.</text>
</comment>
<dbReference type="AlphaFoldDB" id="A0A553ZND2"/>
<evidence type="ECO:0000256" key="1">
    <source>
        <dbReference type="SAM" id="MobiDB-lite"/>
    </source>
</evidence>
<feature type="signal peptide" evidence="2">
    <location>
        <begin position="1"/>
        <end position="24"/>
    </location>
</feature>
<organism evidence="3 4">
    <name type="scientific">Streptomyces benahoarensis</name>
    <dbReference type="NCBI Taxonomy" id="2595054"/>
    <lineage>
        <taxon>Bacteria</taxon>
        <taxon>Bacillati</taxon>
        <taxon>Actinomycetota</taxon>
        <taxon>Actinomycetes</taxon>
        <taxon>Kitasatosporales</taxon>
        <taxon>Streptomycetaceae</taxon>
        <taxon>Streptomyces</taxon>
    </lineage>
</organism>